<reference evidence="1 2" key="1">
    <citation type="journal article" date="2018" name="IMA Fungus">
        <title>IMA Genome-F 10: Nine draft genome sequences of Claviceps purpurea s.lat., including C. arundinis, C. humidiphila, and C. cf. spartinae, pseudomolecules for the pitch canker pathogen Fusarium circinatum, draft genome of Davidsoniella eucalypti, Grosmannia galeiformis, Quambalaria eucalypti, and Teratosphaeria destructans.</title>
        <authorList>
            <person name="Wingfield B.D."/>
            <person name="Liu M."/>
            <person name="Nguyen H.D."/>
            <person name="Lane F.A."/>
            <person name="Morgan S.W."/>
            <person name="De Vos L."/>
            <person name="Wilken P.M."/>
            <person name="Duong T.A."/>
            <person name="Aylward J."/>
            <person name="Coetzee M.P."/>
            <person name="Dadej K."/>
            <person name="De Beer Z.W."/>
            <person name="Findlay W."/>
            <person name="Havenga M."/>
            <person name="Kolarik M."/>
            <person name="Menzies J.G."/>
            <person name="Naidoo K."/>
            <person name="Pochopski O."/>
            <person name="Shoukouhi P."/>
            <person name="Santana Q.C."/>
            <person name="Seifert K.A."/>
            <person name="Soal N."/>
            <person name="Steenkamp E.T."/>
            <person name="Tatham C.T."/>
            <person name="van der Nest M.A."/>
            <person name="Wingfield M.J."/>
        </authorList>
    </citation>
    <scope>NUCLEOTIDE SEQUENCE [LARGE SCALE GENOMIC DNA]</scope>
    <source>
        <strain evidence="1">CMW44962</strain>
    </source>
</reference>
<name>A0A9W7W593_9PEZI</name>
<sequence length="69" mass="7463">MASSRQEGPLGGILPGRNRELMVWEVRRRRVDTAGRGVLSAKAGNGVEDEYDGSGLLGWQSDVCVCTNE</sequence>
<evidence type="ECO:0000313" key="1">
    <source>
        <dbReference type="EMBL" id="KAH9841183.1"/>
    </source>
</evidence>
<comment type="caution">
    <text evidence="1">The sequence shown here is derived from an EMBL/GenBank/DDBJ whole genome shotgun (WGS) entry which is preliminary data.</text>
</comment>
<evidence type="ECO:0000313" key="2">
    <source>
        <dbReference type="Proteomes" id="UP001138500"/>
    </source>
</evidence>
<proteinExistence type="predicted"/>
<keyword evidence="2" id="KW-1185">Reference proteome</keyword>
<gene>
    <name evidence="1" type="ORF">Tdes44962_MAKER07904</name>
</gene>
<protein>
    <submittedName>
        <fullName evidence="1">Uncharacterized protein</fullName>
    </submittedName>
</protein>
<dbReference type="EMBL" id="RIBY02000546">
    <property type="protein sequence ID" value="KAH9841183.1"/>
    <property type="molecule type" value="Genomic_DNA"/>
</dbReference>
<dbReference type="AlphaFoldDB" id="A0A9W7W593"/>
<accession>A0A9W7W593</accession>
<organism evidence="1 2">
    <name type="scientific">Teratosphaeria destructans</name>
    <dbReference type="NCBI Taxonomy" id="418781"/>
    <lineage>
        <taxon>Eukaryota</taxon>
        <taxon>Fungi</taxon>
        <taxon>Dikarya</taxon>
        <taxon>Ascomycota</taxon>
        <taxon>Pezizomycotina</taxon>
        <taxon>Dothideomycetes</taxon>
        <taxon>Dothideomycetidae</taxon>
        <taxon>Mycosphaerellales</taxon>
        <taxon>Teratosphaeriaceae</taxon>
        <taxon>Teratosphaeria</taxon>
    </lineage>
</organism>
<dbReference type="Proteomes" id="UP001138500">
    <property type="component" value="Unassembled WGS sequence"/>
</dbReference>
<reference evidence="1 2" key="2">
    <citation type="journal article" date="2021" name="Curr. Genet.">
        <title>Genetic response to nitrogen starvation in the aggressive Eucalyptus foliar pathogen Teratosphaeria destructans.</title>
        <authorList>
            <person name="Havenga M."/>
            <person name="Wingfield B.D."/>
            <person name="Wingfield M.J."/>
            <person name="Dreyer L.L."/>
            <person name="Roets F."/>
            <person name="Aylward J."/>
        </authorList>
    </citation>
    <scope>NUCLEOTIDE SEQUENCE [LARGE SCALE GENOMIC DNA]</scope>
    <source>
        <strain evidence="1">CMW44962</strain>
    </source>
</reference>